<name>C5L7T9_PERM5</name>
<dbReference type="InParanoid" id="C5L7T9"/>
<evidence type="ECO:0000313" key="2">
    <source>
        <dbReference type="Proteomes" id="UP000007800"/>
    </source>
</evidence>
<proteinExistence type="predicted"/>
<dbReference type="AlphaFoldDB" id="C5L7T9"/>
<gene>
    <name evidence="1" type="ORF">Pmar_PMAR017855</name>
</gene>
<sequence>MLTLALDKDSTVSPRLAAAAGILKVIRGAYSELCQEGWERAIGASEEDGTDLHKLARGYLHAHLPQWLTGAAVTESSLVDDGPLPGPEDPGAPQ</sequence>
<dbReference type="GeneID" id="9059884"/>
<protein>
    <submittedName>
        <fullName evidence="1">Uncharacterized protein</fullName>
    </submittedName>
</protein>
<organism evidence="2">
    <name type="scientific">Perkinsus marinus (strain ATCC 50983 / TXsc)</name>
    <dbReference type="NCBI Taxonomy" id="423536"/>
    <lineage>
        <taxon>Eukaryota</taxon>
        <taxon>Sar</taxon>
        <taxon>Alveolata</taxon>
        <taxon>Perkinsozoa</taxon>
        <taxon>Perkinsea</taxon>
        <taxon>Perkinsida</taxon>
        <taxon>Perkinsidae</taxon>
        <taxon>Perkinsus</taxon>
    </lineage>
</organism>
<feature type="non-terminal residue" evidence="1">
    <location>
        <position position="94"/>
    </location>
</feature>
<reference evidence="1 2" key="1">
    <citation type="submission" date="2008-07" db="EMBL/GenBank/DDBJ databases">
        <authorList>
            <person name="El-Sayed N."/>
            <person name="Caler E."/>
            <person name="Inman J."/>
            <person name="Amedeo P."/>
            <person name="Hass B."/>
            <person name="Wortman J."/>
        </authorList>
    </citation>
    <scope>NUCLEOTIDE SEQUENCE [LARGE SCALE GENOMIC DNA]</scope>
    <source>
        <strain evidence="2">ATCC 50983 / TXsc</strain>
    </source>
</reference>
<dbReference type="Proteomes" id="UP000007800">
    <property type="component" value="Unassembled WGS sequence"/>
</dbReference>
<evidence type="ECO:0000313" key="1">
    <source>
        <dbReference type="EMBL" id="EER07203.1"/>
    </source>
</evidence>
<dbReference type="RefSeq" id="XP_002775387.1">
    <property type="nucleotide sequence ID" value="XM_002775341.1"/>
</dbReference>
<keyword evidence="2" id="KW-1185">Reference proteome</keyword>
<accession>C5L7T9</accession>
<dbReference type="EMBL" id="GG679922">
    <property type="protein sequence ID" value="EER07203.1"/>
    <property type="molecule type" value="Genomic_DNA"/>
</dbReference>